<dbReference type="RefSeq" id="WP_079495843.1">
    <property type="nucleotide sequence ID" value="NZ_FUZT01000024.1"/>
</dbReference>
<evidence type="ECO:0000259" key="1">
    <source>
        <dbReference type="Pfam" id="PF12986"/>
    </source>
</evidence>
<reference evidence="2 3" key="1">
    <citation type="submission" date="2017-02" db="EMBL/GenBank/DDBJ databases">
        <authorList>
            <person name="Peterson S.W."/>
        </authorList>
    </citation>
    <scope>NUCLEOTIDE SEQUENCE [LARGE SCALE GENOMIC DNA]</scope>
    <source>
        <strain evidence="2 3">M1</strain>
    </source>
</reference>
<accession>A0A1T5MT86</accession>
<dbReference type="EMBL" id="FUZT01000024">
    <property type="protein sequence ID" value="SKC91098.1"/>
    <property type="molecule type" value="Genomic_DNA"/>
</dbReference>
<dbReference type="Proteomes" id="UP000190285">
    <property type="component" value="Unassembled WGS sequence"/>
</dbReference>
<keyword evidence="3" id="KW-1185">Reference proteome</keyword>
<dbReference type="OrthoDB" id="7061730at2"/>
<sequence>MNKKEFICCRFNLKHLRQGDIVEPDEIFITGYAKLPKGITATELYKVIAVGLIVNRKTGIIVDADCSLVTRVAKEFFREIVLGKDLNDYQEIQATLKEMYFGSAKKALISALKTCNEKFKQITENSFEVNDN</sequence>
<proteinExistence type="predicted"/>
<protein>
    <recommendedName>
        <fullName evidence="1">DUF3870 domain-containing protein</fullName>
    </recommendedName>
</protein>
<dbReference type="AlphaFoldDB" id="A0A1T5MT86"/>
<dbReference type="InterPro" id="IPR024617">
    <property type="entry name" value="DUF3870"/>
</dbReference>
<organism evidence="2 3">
    <name type="scientific">Maledivibacter halophilus</name>
    <dbReference type="NCBI Taxonomy" id="36842"/>
    <lineage>
        <taxon>Bacteria</taxon>
        <taxon>Bacillati</taxon>
        <taxon>Bacillota</taxon>
        <taxon>Clostridia</taxon>
        <taxon>Peptostreptococcales</taxon>
        <taxon>Caminicellaceae</taxon>
        <taxon>Maledivibacter</taxon>
    </lineage>
</organism>
<gene>
    <name evidence="2" type="ORF">SAMN02194393_05257</name>
</gene>
<dbReference type="STRING" id="36842.SAMN02194393_05257"/>
<evidence type="ECO:0000313" key="2">
    <source>
        <dbReference type="EMBL" id="SKC91098.1"/>
    </source>
</evidence>
<feature type="domain" description="DUF3870" evidence="1">
    <location>
        <begin position="28"/>
        <end position="120"/>
    </location>
</feature>
<name>A0A1T5MT86_9FIRM</name>
<dbReference type="Pfam" id="PF12986">
    <property type="entry name" value="DUF3870"/>
    <property type="match status" value="1"/>
</dbReference>
<evidence type="ECO:0000313" key="3">
    <source>
        <dbReference type="Proteomes" id="UP000190285"/>
    </source>
</evidence>